<evidence type="ECO:0000256" key="1">
    <source>
        <dbReference type="ARBA" id="ARBA00001974"/>
    </source>
</evidence>
<dbReference type="InterPro" id="IPR016166">
    <property type="entry name" value="FAD-bd_PCMH"/>
</dbReference>
<dbReference type="Proteomes" id="UP001499990">
    <property type="component" value="Unassembled WGS sequence"/>
</dbReference>
<keyword evidence="5" id="KW-0560">Oxidoreductase</keyword>
<dbReference type="PANTHER" id="PTHR42973:SF39">
    <property type="entry name" value="FAD-BINDING PCMH-TYPE DOMAIN-CONTAINING PROTEIN"/>
    <property type="match status" value="1"/>
</dbReference>
<evidence type="ECO:0000256" key="2">
    <source>
        <dbReference type="ARBA" id="ARBA00005466"/>
    </source>
</evidence>
<evidence type="ECO:0000259" key="6">
    <source>
        <dbReference type="PROSITE" id="PS51387"/>
    </source>
</evidence>
<sequence length="460" mass="49866">MAALGIPDAALKNLRAGLAGEAITPDDPGYEEAREIFNAMIEKRPAVIVQCRSSDDAAQTIRFARHLDREIAVRCGGHSVAGMALTDGGVVIDLRRMNGVTVDRDGLVARVGGGATIGDLDRATQPFHLVTTGGRASTIGLGGFVLGGGSGWIEREFGLACDNLMEVQLVTAEGRFVRASETENPELFWALHGGGGNFGVATWLTLRLHAIPAFSIALLLFAPEAGADALYAYREFIGRAPDEIGGGLIHLTAPDEEFVPRHMAGKLTCAVLVTYIGTENEIREVAAPMLGLGHQGELITQLPYADLQCMLDDPPGYRNYCSAEYVVGMPDELVQRFSARAADMIVPSRSRHALFPMGGQVARGDDRYPVPWRRAPWAVHPFGLWARPEDDVRGKQWVRDVRADAAPWSSGAVHLNFIGREGQERVVAGLGEENYQRLVAVKTEYDPDNVFHLNHNIKPA</sequence>
<dbReference type="InterPro" id="IPR050416">
    <property type="entry name" value="FAD-linked_Oxidoreductase"/>
</dbReference>
<feature type="domain" description="FAD-binding PCMH-type" evidence="6">
    <location>
        <begin position="40"/>
        <end position="211"/>
    </location>
</feature>
<dbReference type="Pfam" id="PF08031">
    <property type="entry name" value="BBE"/>
    <property type="match status" value="1"/>
</dbReference>
<comment type="caution">
    <text evidence="7">The sequence shown here is derived from an EMBL/GenBank/DDBJ whole genome shotgun (WGS) entry which is preliminary data.</text>
</comment>
<dbReference type="Gene3D" id="3.30.465.10">
    <property type="match status" value="1"/>
</dbReference>
<dbReference type="PROSITE" id="PS51387">
    <property type="entry name" value="FAD_PCMH"/>
    <property type="match status" value="1"/>
</dbReference>
<dbReference type="PANTHER" id="PTHR42973">
    <property type="entry name" value="BINDING OXIDOREDUCTASE, PUTATIVE (AFU_ORTHOLOGUE AFUA_1G17690)-RELATED"/>
    <property type="match status" value="1"/>
</dbReference>
<dbReference type="Pfam" id="PF01565">
    <property type="entry name" value="FAD_binding_4"/>
    <property type="match status" value="1"/>
</dbReference>
<dbReference type="InterPro" id="IPR016169">
    <property type="entry name" value="FAD-bd_PCMH_sub2"/>
</dbReference>
<name>A0ABP6SHY6_9ACTN</name>
<evidence type="ECO:0000256" key="4">
    <source>
        <dbReference type="ARBA" id="ARBA00022827"/>
    </source>
</evidence>
<dbReference type="InterPro" id="IPR036318">
    <property type="entry name" value="FAD-bd_PCMH-like_sf"/>
</dbReference>
<evidence type="ECO:0000256" key="3">
    <source>
        <dbReference type="ARBA" id="ARBA00022630"/>
    </source>
</evidence>
<comment type="cofactor">
    <cofactor evidence="1">
        <name>FAD</name>
        <dbReference type="ChEBI" id="CHEBI:57692"/>
    </cofactor>
</comment>
<keyword evidence="4" id="KW-0274">FAD</keyword>
<protein>
    <submittedName>
        <fullName evidence="7">FAD-binding oxidoreductase</fullName>
    </submittedName>
</protein>
<keyword evidence="3" id="KW-0285">Flavoprotein</keyword>
<evidence type="ECO:0000256" key="5">
    <source>
        <dbReference type="ARBA" id="ARBA00023002"/>
    </source>
</evidence>
<proteinExistence type="inferred from homology"/>
<evidence type="ECO:0000313" key="8">
    <source>
        <dbReference type="Proteomes" id="UP001499990"/>
    </source>
</evidence>
<dbReference type="RefSeq" id="WP_345041868.1">
    <property type="nucleotide sequence ID" value="NZ_BAAAYL010000001.1"/>
</dbReference>
<organism evidence="7 8">
    <name type="scientific">Streptomyces sannanensis</name>
    <dbReference type="NCBI Taxonomy" id="285536"/>
    <lineage>
        <taxon>Bacteria</taxon>
        <taxon>Bacillati</taxon>
        <taxon>Actinomycetota</taxon>
        <taxon>Actinomycetes</taxon>
        <taxon>Kitasatosporales</taxon>
        <taxon>Streptomycetaceae</taxon>
        <taxon>Streptomyces</taxon>
    </lineage>
</organism>
<dbReference type="EMBL" id="BAAAYL010000001">
    <property type="protein sequence ID" value="GAA3377170.1"/>
    <property type="molecule type" value="Genomic_DNA"/>
</dbReference>
<gene>
    <name evidence="7" type="ORF">GCM10020367_51800</name>
</gene>
<keyword evidence="8" id="KW-1185">Reference proteome</keyword>
<dbReference type="Gene3D" id="3.30.43.10">
    <property type="entry name" value="Uridine Diphospho-n-acetylenolpyruvylglucosamine Reductase, domain 2"/>
    <property type="match status" value="1"/>
</dbReference>
<dbReference type="SUPFAM" id="SSF56176">
    <property type="entry name" value="FAD-binding/transporter-associated domain-like"/>
    <property type="match status" value="1"/>
</dbReference>
<dbReference type="Gene3D" id="3.40.462.20">
    <property type="match status" value="1"/>
</dbReference>
<dbReference type="InterPro" id="IPR006094">
    <property type="entry name" value="Oxid_FAD_bind_N"/>
</dbReference>
<comment type="similarity">
    <text evidence="2">Belongs to the oxygen-dependent FAD-linked oxidoreductase family.</text>
</comment>
<dbReference type="InterPro" id="IPR012951">
    <property type="entry name" value="BBE"/>
</dbReference>
<dbReference type="InterPro" id="IPR016167">
    <property type="entry name" value="FAD-bd_PCMH_sub1"/>
</dbReference>
<evidence type="ECO:0000313" key="7">
    <source>
        <dbReference type="EMBL" id="GAA3377170.1"/>
    </source>
</evidence>
<reference evidence="8" key="1">
    <citation type="journal article" date="2019" name="Int. J. Syst. Evol. Microbiol.">
        <title>The Global Catalogue of Microorganisms (GCM) 10K type strain sequencing project: providing services to taxonomists for standard genome sequencing and annotation.</title>
        <authorList>
            <consortium name="The Broad Institute Genomics Platform"/>
            <consortium name="The Broad Institute Genome Sequencing Center for Infectious Disease"/>
            <person name="Wu L."/>
            <person name="Ma J."/>
        </authorList>
    </citation>
    <scope>NUCLEOTIDE SEQUENCE [LARGE SCALE GENOMIC DNA]</scope>
    <source>
        <strain evidence="8">JCM 9651</strain>
    </source>
</reference>
<accession>A0ABP6SHY6</accession>